<evidence type="ECO:0000313" key="2">
    <source>
        <dbReference type="Proteomes" id="UP001145114"/>
    </source>
</evidence>
<organism evidence="1 2">
    <name type="scientific">Spiromyces aspiralis</name>
    <dbReference type="NCBI Taxonomy" id="68401"/>
    <lineage>
        <taxon>Eukaryota</taxon>
        <taxon>Fungi</taxon>
        <taxon>Fungi incertae sedis</taxon>
        <taxon>Zoopagomycota</taxon>
        <taxon>Kickxellomycotina</taxon>
        <taxon>Kickxellomycetes</taxon>
        <taxon>Kickxellales</taxon>
        <taxon>Kickxellaceae</taxon>
        <taxon>Spiromyces</taxon>
    </lineage>
</organism>
<accession>A0ACC1HQC8</accession>
<dbReference type="Proteomes" id="UP001145114">
    <property type="component" value="Unassembled WGS sequence"/>
</dbReference>
<protein>
    <submittedName>
        <fullName evidence="1">Uncharacterized protein</fullName>
    </submittedName>
</protein>
<feature type="non-terminal residue" evidence="1">
    <location>
        <position position="546"/>
    </location>
</feature>
<proteinExistence type="predicted"/>
<gene>
    <name evidence="1" type="ORF">EV182_004048</name>
</gene>
<evidence type="ECO:0000313" key="1">
    <source>
        <dbReference type="EMBL" id="KAJ1678437.1"/>
    </source>
</evidence>
<sequence length="546" mass="61721">MFWLQPNTPDDVFSLITLADIRHVRNNARENFIMLFDKVLDRLLALKLQPDIAKDQNATRQLLNCVRVLTRMIPIAYEQDEQGQSAETQLLWIERKDLVAATLDLLFTSGFTVPQATIGEKAQVRYTIWENGIGQNSSTGSSADHVSRRLEVMRLLLVLITKTMYIPPAKLMVAKNLALSHIAYNSDQRLVLAILCSFTNIALKESPQGWGATYRNSPAANVLETLSMTSLQSLLVILSYEEQFSIKQQKQPETAELAPRTSPITDSTSTLASEVAKDGGNLQQTSSNSSNIMSDVTKGHQNLFRVFISKLHRTQDFEYLITNILRLLDETMKRNLSILNSIPLQSQRRDHVCELVMLLWCLMKYNGQLRAYIIDHNSTLKLFTILVYFMLENKDKPAQADMIRMITQVLHYILESPQFATRLAQSFEQSVLPATMRMPESNVNYGDFLVSAVYSLMVTTKNIPAPTCIMLLGIVRNSGPYLTQLSAHSSACLLRLFDVISSPAFLIGNPTHVQWLITIIEALDYIVHFRATDNPNLIYEMVKSRG</sequence>
<reference evidence="1" key="1">
    <citation type="submission" date="2022-06" db="EMBL/GenBank/DDBJ databases">
        <title>Phylogenomic reconstructions and comparative analyses of Kickxellomycotina fungi.</title>
        <authorList>
            <person name="Reynolds N.K."/>
            <person name="Stajich J.E."/>
            <person name="Barry K."/>
            <person name="Grigoriev I.V."/>
            <person name="Crous P."/>
            <person name="Smith M.E."/>
        </authorList>
    </citation>
    <scope>NUCLEOTIDE SEQUENCE</scope>
    <source>
        <strain evidence="1">RSA 2271</strain>
    </source>
</reference>
<comment type="caution">
    <text evidence="1">The sequence shown here is derived from an EMBL/GenBank/DDBJ whole genome shotgun (WGS) entry which is preliminary data.</text>
</comment>
<dbReference type="EMBL" id="JAMZIH010001167">
    <property type="protein sequence ID" value="KAJ1678437.1"/>
    <property type="molecule type" value="Genomic_DNA"/>
</dbReference>
<keyword evidence="2" id="KW-1185">Reference proteome</keyword>
<name>A0ACC1HQC8_9FUNG</name>